<name>A0A6N7XZP2_9FIRM</name>
<dbReference type="RefSeq" id="WP_154439673.1">
    <property type="nucleotide sequence ID" value="NZ_JAHLPJ010000001.1"/>
</dbReference>
<protein>
    <submittedName>
        <fullName evidence="1">Uncharacterized protein</fullName>
    </submittedName>
</protein>
<sequence>MANHEFGIMETTPKENQRFDEYDPKKYKHIKIDDDFIEPLLAEFQSIPCYWHTLKHPETNLAYYGITLIPPESMGNFISVFNSQPSEQYNEIIELFEQAKRKNKYIIHFGI</sequence>
<organism evidence="1 2">
    <name type="scientific">Tissierella pigra</name>
    <dbReference type="NCBI Taxonomy" id="2607614"/>
    <lineage>
        <taxon>Bacteria</taxon>
        <taxon>Bacillati</taxon>
        <taxon>Bacillota</taxon>
        <taxon>Tissierellia</taxon>
        <taxon>Tissierellales</taxon>
        <taxon>Tissierellaceae</taxon>
        <taxon>Tissierella</taxon>
    </lineage>
</organism>
<dbReference type="AlphaFoldDB" id="A0A6N7XZP2"/>
<evidence type="ECO:0000313" key="2">
    <source>
        <dbReference type="Proteomes" id="UP000469523"/>
    </source>
</evidence>
<accession>A0A6N7XZP2</accession>
<gene>
    <name evidence="1" type="ORF">FYJ83_07240</name>
</gene>
<comment type="caution">
    <text evidence="1">The sequence shown here is derived from an EMBL/GenBank/DDBJ whole genome shotgun (WGS) entry which is preliminary data.</text>
</comment>
<reference evidence="1 2" key="1">
    <citation type="submission" date="2019-09" db="EMBL/GenBank/DDBJ databases">
        <title>In-depth cultivation of the pig gut microbiome towards novel bacterial diversity and tailored functional studies.</title>
        <authorList>
            <person name="Wylensek D."/>
            <person name="Hitch T.C.A."/>
            <person name="Clavel T."/>
        </authorList>
    </citation>
    <scope>NUCLEOTIDE SEQUENCE [LARGE SCALE GENOMIC DNA]</scope>
    <source>
        <strain evidence="1 2">WCA3-693-APC-4?</strain>
    </source>
</reference>
<evidence type="ECO:0000313" key="1">
    <source>
        <dbReference type="EMBL" id="MSU01260.1"/>
    </source>
</evidence>
<keyword evidence="2" id="KW-1185">Reference proteome</keyword>
<dbReference type="EMBL" id="VUNQ01000012">
    <property type="protein sequence ID" value="MSU01260.1"/>
    <property type="molecule type" value="Genomic_DNA"/>
</dbReference>
<dbReference type="Proteomes" id="UP000469523">
    <property type="component" value="Unassembled WGS sequence"/>
</dbReference>
<proteinExistence type="predicted"/>